<keyword evidence="7" id="KW-0275">Fatty acid biosynthesis</keyword>
<dbReference type="SUPFAM" id="SSF50129">
    <property type="entry name" value="GroES-like"/>
    <property type="match status" value="1"/>
</dbReference>
<dbReference type="InterPro" id="IPR029063">
    <property type="entry name" value="SAM-dependent_MTases_sf"/>
</dbReference>
<dbReference type="Pfam" id="PF21149">
    <property type="entry name" value="FAS_pseudo-KR"/>
    <property type="match status" value="1"/>
</dbReference>
<evidence type="ECO:0000256" key="8">
    <source>
        <dbReference type="ARBA" id="ARBA00023268"/>
    </source>
</evidence>
<keyword evidence="2" id="KW-0444">Lipid biosynthesis</keyword>
<keyword evidence="4" id="KW-0521">NADP</keyword>
<dbReference type="PANTHER" id="PTHR43775:SF7">
    <property type="entry name" value="FATTY ACID SYNTHASE"/>
    <property type="match status" value="1"/>
</dbReference>
<keyword evidence="3" id="KW-0276">Fatty acid metabolism</keyword>
<keyword evidence="5" id="KW-0560">Oxidoreductase</keyword>
<dbReference type="InterPro" id="IPR049391">
    <property type="entry name" value="FAS_pseudo-KR"/>
</dbReference>
<organism evidence="10 11">
    <name type="scientific">Amblyomma americanum</name>
    <name type="common">Lone star tick</name>
    <dbReference type="NCBI Taxonomy" id="6943"/>
    <lineage>
        <taxon>Eukaryota</taxon>
        <taxon>Metazoa</taxon>
        <taxon>Ecdysozoa</taxon>
        <taxon>Arthropoda</taxon>
        <taxon>Chelicerata</taxon>
        <taxon>Arachnida</taxon>
        <taxon>Acari</taxon>
        <taxon>Parasitiformes</taxon>
        <taxon>Ixodida</taxon>
        <taxon>Ixodoidea</taxon>
        <taxon>Ixodidae</taxon>
        <taxon>Amblyomminae</taxon>
        <taxon>Amblyomma</taxon>
    </lineage>
</organism>
<dbReference type="Gene3D" id="3.90.180.10">
    <property type="entry name" value="Medium-chain alcohol dehydrogenases, catalytic domain"/>
    <property type="match status" value="1"/>
</dbReference>
<sequence length="682" mass="75626">MELPTTRKDELAYELKAEDVYKELRLRGYEYGSSFQGIIKADMQRIDAFCEKGAFKCHAGGVLIEGVKLSIAPRRASEETPSLNEYRFVPYIDSESAQTEREVGVREYVEVCSSVARRVLELSGWEKEGILEELMDACDPPEEVVLRHLDSAAENQGLLRLLAAFQNRANSSALASTVQSAMSDWKRDFQRDRLNTALFDEDPLRHLLDVVVENTSVKKLRVLEMATSESCCLMARTVCSFLCLSNILLNTDYTVAHPSPEKLTSEDVPQGAKIITWNQISASKSQLPEADLIIIWLPTTEKERFELFLEQLPTMCKNKAFVLVAHRTRLTPAETFLSAVGVVKFSVYPVDEVESMFHSHGFRLVGLKSNHLAALLLLRKASNDARAVKQEMTAVNNTKCDWVETLKDKALGYENASDEKIWLVASDCRTSGVVGLTNCLRRETAESRVRCIFNASLKHAQETIDFHPNNAAFADILSKDLVMNIYRDGEWGSFRLAGTLPRGAERTVTEFAFLSAGTQGVLSGLRWYESLLPYAGIDDSMDLCSVYCTPLNSTKVTHATAELPPDTSRGLQEFSGRDYHGRRVMGLVMSEGMATTVAANTGLQWEVPETWSFADASTVPLAYVTAYYALLVRGSLQPGESLLVHQGSGAVGQASISVALSMGCKVFTTVGESHFFTSRAFL</sequence>
<dbReference type="CDD" id="cd05195">
    <property type="entry name" value="enoyl_red"/>
    <property type="match status" value="1"/>
</dbReference>
<accession>A0AAQ4ELS8</accession>
<evidence type="ECO:0000256" key="6">
    <source>
        <dbReference type="ARBA" id="ARBA00023098"/>
    </source>
</evidence>
<keyword evidence="6" id="KW-0443">Lipid metabolism</keyword>
<dbReference type="Gene3D" id="3.40.50.150">
    <property type="entry name" value="Vaccinia Virus protein VP39"/>
    <property type="match status" value="1"/>
</dbReference>
<dbReference type="Gene3D" id="3.40.50.720">
    <property type="entry name" value="NAD(P)-binding Rossmann-like Domain"/>
    <property type="match status" value="1"/>
</dbReference>
<evidence type="ECO:0000256" key="2">
    <source>
        <dbReference type="ARBA" id="ARBA00022516"/>
    </source>
</evidence>
<keyword evidence="8" id="KW-0511">Multifunctional enzyme</keyword>
<keyword evidence="11" id="KW-1185">Reference proteome</keyword>
<dbReference type="GO" id="GO:0006633">
    <property type="term" value="P:fatty acid biosynthetic process"/>
    <property type="evidence" value="ECO:0007669"/>
    <property type="project" value="UniProtKB-KW"/>
</dbReference>
<feature type="domain" description="Enoyl reductase (ER)" evidence="9">
    <location>
        <begin position="520"/>
        <end position="682"/>
    </location>
</feature>
<evidence type="ECO:0000313" key="11">
    <source>
        <dbReference type="Proteomes" id="UP001321473"/>
    </source>
</evidence>
<dbReference type="SUPFAM" id="SSF51735">
    <property type="entry name" value="NAD(P)-binding Rossmann-fold domains"/>
    <property type="match status" value="1"/>
</dbReference>
<reference evidence="10 11" key="1">
    <citation type="journal article" date="2023" name="Arcadia Sci">
        <title>De novo assembly of a long-read Amblyomma americanum tick genome.</title>
        <authorList>
            <person name="Chou S."/>
            <person name="Poskanzer K.E."/>
            <person name="Rollins M."/>
            <person name="Thuy-Boun P.S."/>
        </authorList>
    </citation>
    <scope>NUCLEOTIDE SEQUENCE [LARGE SCALE GENOMIC DNA]</scope>
    <source>
        <strain evidence="10">F_SG_1</strain>
        <tissue evidence="10">Salivary glands</tissue>
    </source>
</reference>
<proteinExistence type="predicted"/>
<dbReference type="GO" id="GO:0004312">
    <property type="term" value="F:fatty acid synthase activity"/>
    <property type="evidence" value="ECO:0007669"/>
    <property type="project" value="TreeGrafter"/>
</dbReference>
<dbReference type="GO" id="GO:0016491">
    <property type="term" value="F:oxidoreductase activity"/>
    <property type="evidence" value="ECO:0007669"/>
    <property type="project" value="UniProtKB-KW"/>
</dbReference>
<gene>
    <name evidence="10" type="ORF">V5799_031116</name>
</gene>
<dbReference type="InterPro" id="IPR042104">
    <property type="entry name" value="PKS_dehydratase_sf"/>
</dbReference>
<evidence type="ECO:0000313" key="10">
    <source>
        <dbReference type="EMBL" id="KAK8775538.1"/>
    </source>
</evidence>
<dbReference type="Proteomes" id="UP001321473">
    <property type="component" value="Unassembled WGS sequence"/>
</dbReference>
<dbReference type="InterPro" id="IPR036291">
    <property type="entry name" value="NAD(P)-bd_dom_sf"/>
</dbReference>
<evidence type="ECO:0000256" key="4">
    <source>
        <dbReference type="ARBA" id="ARBA00022857"/>
    </source>
</evidence>
<comment type="caution">
    <text evidence="10">The sequence shown here is derived from an EMBL/GenBank/DDBJ whole genome shotgun (WGS) entry which is preliminary data.</text>
</comment>
<dbReference type="InterPro" id="IPR011032">
    <property type="entry name" value="GroES-like_sf"/>
</dbReference>
<protein>
    <recommendedName>
        <fullName evidence="9">Enoyl reductase (ER) domain-containing protein</fullName>
    </recommendedName>
</protein>
<evidence type="ECO:0000256" key="5">
    <source>
        <dbReference type="ARBA" id="ARBA00023002"/>
    </source>
</evidence>
<evidence type="ECO:0000256" key="7">
    <source>
        <dbReference type="ARBA" id="ARBA00023160"/>
    </source>
</evidence>
<dbReference type="SMART" id="SM00829">
    <property type="entry name" value="PKS_ER"/>
    <property type="match status" value="1"/>
</dbReference>
<name>A0AAQ4ELS8_AMBAM</name>
<evidence type="ECO:0000256" key="1">
    <source>
        <dbReference type="ARBA" id="ARBA00022450"/>
    </source>
</evidence>
<dbReference type="PANTHER" id="PTHR43775">
    <property type="entry name" value="FATTY ACID SYNTHASE"/>
    <property type="match status" value="1"/>
</dbReference>
<dbReference type="InterPro" id="IPR050091">
    <property type="entry name" value="PKS_NRPS_Biosynth_Enz"/>
</dbReference>
<dbReference type="Gene3D" id="3.10.129.110">
    <property type="entry name" value="Polyketide synthase dehydratase"/>
    <property type="match status" value="1"/>
</dbReference>
<evidence type="ECO:0000256" key="3">
    <source>
        <dbReference type="ARBA" id="ARBA00022832"/>
    </source>
</evidence>
<keyword evidence="1" id="KW-0596">Phosphopantetheine</keyword>
<dbReference type="EMBL" id="JARKHS020013998">
    <property type="protein sequence ID" value="KAK8775538.1"/>
    <property type="molecule type" value="Genomic_DNA"/>
</dbReference>
<dbReference type="InterPro" id="IPR020843">
    <property type="entry name" value="ER"/>
</dbReference>
<dbReference type="AlphaFoldDB" id="A0AAQ4ELS8"/>
<evidence type="ECO:0000259" key="9">
    <source>
        <dbReference type="SMART" id="SM00829"/>
    </source>
</evidence>